<dbReference type="SUPFAM" id="SSF52058">
    <property type="entry name" value="L domain-like"/>
    <property type="match status" value="1"/>
</dbReference>
<feature type="compositionally biased region" description="Polar residues" evidence="3">
    <location>
        <begin position="222"/>
        <end position="232"/>
    </location>
</feature>
<feature type="region of interest" description="Disordered" evidence="3">
    <location>
        <begin position="1"/>
        <end position="121"/>
    </location>
</feature>
<keyword evidence="2" id="KW-0677">Repeat</keyword>
<dbReference type="Proteomes" id="UP000799750">
    <property type="component" value="Unassembled WGS sequence"/>
</dbReference>
<accession>A0A6A6R5E6</accession>
<evidence type="ECO:0000256" key="2">
    <source>
        <dbReference type="ARBA" id="ARBA00022737"/>
    </source>
</evidence>
<proteinExistence type="predicted"/>
<dbReference type="EMBL" id="MU004184">
    <property type="protein sequence ID" value="KAF2499150.1"/>
    <property type="molecule type" value="Genomic_DNA"/>
</dbReference>
<dbReference type="InterPro" id="IPR001611">
    <property type="entry name" value="Leu-rich_rpt"/>
</dbReference>
<dbReference type="PROSITE" id="PS51450">
    <property type="entry name" value="LRR"/>
    <property type="match status" value="1"/>
</dbReference>
<protein>
    <recommendedName>
        <fullName evidence="6">L domain-like protein</fullName>
    </recommendedName>
</protein>
<dbReference type="OrthoDB" id="1517790at2759"/>
<sequence length="700" mass="77555">MEEDFEDDGLPQLPAYPTALQPQFSRPHIKKRGYSNISEAPHTSSDPPLFSSDDGPEAAGLENYEGQRKKQKHAGPWWRPASEKSCRPASRSARAEGLERNFDSGVWMGSDDTEPSSSADVSFGGLQDGECQDFEGVVDGESTAFLKRDGYLPHSLHLTPTSPVVGTRPFTPSSVSHASPVTRPRSFVSRQPLNTEPVTRPGLSTSRRLSNSLPVTRPRQVTARNLPNTSPVTRPRPFTSRFSLAMDQSIGSSTESRESSPEYDPAYYGPPLGAPPGFPGFEGYPPRHGGRPIAPEFLYVNPGHFPPPLRNVPNSDDADHDDNKNVFDWSFQDRTALSDKDLQPLFTVIRSPKFDDKPPSDDCFEPFTPKIKLFLSHNSLSVLPPRLWDLEHLTVLSLRSNNLTELPSGVAKLANLRELNIANNKLRYLPWELSRLLRVTGSRMKLILTGNPFLEGTYFSHNAHLDLLDTLEKEFFKKPHPALLAALATETDPDRAQSLAWLLKDQEQTLAIHKAQQDSYHAETAEALDAWKDIRFRFIAATPPALFHADGRHLKPSPPPPSLLPLDCTFLPATVHTVKVGAVGKPLWPEFRAPDCSRVPSLLELALRKALEVVGEEEVAGLAPGIERAVGGAARARKEGGEVWRACSVCGGRFVVPRAEWVEYYRIDEFEDVTAGVFPFLRRACSFGCVGQRMGWEGEE</sequence>
<dbReference type="GO" id="GO:0005737">
    <property type="term" value="C:cytoplasm"/>
    <property type="evidence" value="ECO:0007669"/>
    <property type="project" value="TreeGrafter"/>
</dbReference>
<dbReference type="InterPro" id="IPR032675">
    <property type="entry name" value="LRR_dom_sf"/>
</dbReference>
<dbReference type="PANTHER" id="PTHR48051">
    <property type="match status" value="1"/>
</dbReference>
<dbReference type="Pfam" id="PF13855">
    <property type="entry name" value="LRR_8"/>
    <property type="match status" value="1"/>
</dbReference>
<gene>
    <name evidence="4" type="ORF">BU16DRAFT_614615</name>
</gene>
<reference evidence="4" key="1">
    <citation type="journal article" date="2020" name="Stud. Mycol.">
        <title>101 Dothideomycetes genomes: a test case for predicting lifestyles and emergence of pathogens.</title>
        <authorList>
            <person name="Haridas S."/>
            <person name="Albert R."/>
            <person name="Binder M."/>
            <person name="Bloem J."/>
            <person name="Labutti K."/>
            <person name="Salamov A."/>
            <person name="Andreopoulos B."/>
            <person name="Baker S."/>
            <person name="Barry K."/>
            <person name="Bills G."/>
            <person name="Bluhm B."/>
            <person name="Cannon C."/>
            <person name="Castanera R."/>
            <person name="Culley D."/>
            <person name="Daum C."/>
            <person name="Ezra D."/>
            <person name="Gonzalez J."/>
            <person name="Henrissat B."/>
            <person name="Kuo A."/>
            <person name="Liang C."/>
            <person name="Lipzen A."/>
            <person name="Lutzoni F."/>
            <person name="Magnuson J."/>
            <person name="Mondo S."/>
            <person name="Nolan M."/>
            <person name="Ohm R."/>
            <person name="Pangilinan J."/>
            <person name="Park H.-J."/>
            <person name="Ramirez L."/>
            <person name="Alfaro M."/>
            <person name="Sun H."/>
            <person name="Tritt A."/>
            <person name="Yoshinaga Y."/>
            <person name="Zwiers L.-H."/>
            <person name="Turgeon B."/>
            <person name="Goodwin S."/>
            <person name="Spatafora J."/>
            <person name="Crous P."/>
            <person name="Grigoriev I."/>
        </authorList>
    </citation>
    <scope>NUCLEOTIDE SEQUENCE</scope>
    <source>
        <strain evidence="4">CBS 269.34</strain>
    </source>
</reference>
<dbReference type="SMART" id="SM00369">
    <property type="entry name" value="LRR_TYP"/>
    <property type="match status" value="2"/>
</dbReference>
<dbReference type="PANTHER" id="PTHR48051:SF1">
    <property type="entry name" value="RAS SUPPRESSOR PROTEIN 1"/>
    <property type="match status" value="1"/>
</dbReference>
<dbReference type="Gene3D" id="3.80.10.10">
    <property type="entry name" value="Ribonuclease Inhibitor"/>
    <property type="match status" value="1"/>
</dbReference>
<evidence type="ECO:0000256" key="1">
    <source>
        <dbReference type="ARBA" id="ARBA00022614"/>
    </source>
</evidence>
<organism evidence="4 5">
    <name type="scientific">Lophium mytilinum</name>
    <dbReference type="NCBI Taxonomy" id="390894"/>
    <lineage>
        <taxon>Eukaryota</taxon>
        <taxon>Fungi</taxon>
        <taxon>Dikarya</taxon>
        <taxon>Ascomycota</taxon>
        <taxon>Pezizomycotina</taxon>
        <taxon>Dothideomycetes</taxon>
        <taxon>Pleosporomycetidae</taxon>
        <taxon>Mytilinidiales</taxon>
        <taxon>Mytilinidiaceae</taxon>
        <taxon>Lophium</taxon>
    </lineage>
</organism>
<name>A0A6A6R5E6_9PEZI</name>
<dbReference type="InterPro" id="IPR003591">
    <property type="entry name" value="Leu-rich_rpt_typical-subtyp"/>
</dbReference>
<keyword evidence="5" id="KW-1185">Reference proteome</keyword>
<evidence type="ECO:0000256" key="3">
    <source>
        <dbReference type="SAM" id="MobiDB-lite"/>
    </source>
</evidence>
<feature type="region of interest" description="Disordered" evidence="3">
    <location>
        <begin position="189"/>
        <end position="271"/>
    </location>
</feature>
<evidence type="ECO:0000313" key="4">
    <source>
        <dbReference type="EMBL" id="KAF2499150.1"/>
    </source>
</evidence>
<evidence type="ECO:0008006" key="6">
    <source>
        <dbReference type="Google" id="ProtNLM"/>
    </source>
</evidence>
<keyword evidence="1" id="KW-0433">Leucine-rich repeat</keyword>
<feature type="compositionally biased region" description="Polar residues" evidence="3">
    <location>
        <begin position="35"/>
        <end position="46"/>
    </location>
</feature>
<evidence type="ECO:0000313" key="5">
    <source>
        <dbReference type="Proteomes" id="UP000799750"/>
    </source>
</evidence>
<dbReference type="InterPro" id="IPR050216">
    <property type="entry name" value="LRR_domain-containing"/>
</dbReference>
<feature type="compositionally biased region" description="Polar residues" evidence="3">
    <location>
        <begin position="189"/>
        <end position="214"/>
    </location>
</feature>
<feature type="compositionally biased region" description="Basic and acidic residues" evidence="3">
    <location>
        <begin position="93"/>
        <end position="102"/>
    </location>
</feature>
<dbReference type="AlphaFoldDB" id="A0A6A6R5E6"/>